<dbReference type="AlphaFoldDB" id="A0A2V3ZZS4"/>
<sequence length="249" mass="29663">MKRDFTLQSYESICRTIVDLKINAMPFHNYFEKESAEPLVILRHDVDRFPKMALQMALLENKYGLRSTYYFRNIKSIFKPDIIKRISELGHEIGYHYESLAQSNGNMTKALEIFKDSLNEMRKVCLVSTICMHGSSFSKWDNRDLWKEYDFEDFGVIGEPYLSIDYNKVTYISDSGGSWRDRGQRVRDKLPQMLEVDSTEELLRKMKHDNIKQLIILTHPDRWHSNIIYWGIERFMCRVRNTIKRILLQ</sequence>
<proteinExistence type="predicted"/>
<dbReference type="InterPro" id="IPR011330">
    <property type="entry name" value="Glyco_hydro/deAcase_b/a-brl"/>
</dbReference>
<reference evidence="1 2" key="1">
    <citation type="submission" date="2018-05" db="EMBL/GenBank/DDBJ databases">
        <title>Marinifilum breve JC075T sp. nov., a marine bacterium isolated from Yongle Blue Hole in the South China Sea.</title>
        <authorList>
            <person name="Fu T."/>
        </authorList>
    </citation>
    <scope>NUCLEOTIDE SEQUENCE [LARGE SCALE GENOMIC DNA]</scope>
    <source>
        <strain evidence="1 2">JC075</strain>
    </source>
</reference>
<keyword evidence="2" id="KW-1185">Reference proteome</keyword>
<name>A0A2V3ZZS4_9BACT</name>
<comment type="caution">
    <text evidence="1">The sequence shown here is derived from an EMBL/GenBank/DDBJ whole genome shotgun (WGS) entry which is preliminary data.</text>
</comment>
<dbReference type="SUPFAM" id="SSF88713">
    <property type="entry name" value="Glycoside hydrolase/deacetylase"/>
    <property type="match status" value="1"/>
</dbReference>
<evidence type="ECO:0000313" key="1">
    <source>
        <dbReference type="EMBL" id="PXY02125.1"/>
    </source>
</evidence>
<evidence type="ECO:0000313" key="2">
    <source>
        <dbReference type="Proteomes" id="UP000248079"/>
    </source>
</evidence>
<dbReference type="EMBL" id="QFLI01000002">
    <property type="protein sequence ID" value="PXY02125.1"/>
    <property type="molecule type" value="Genomic_DNA"/>
</dbReference>
<organism evidence="1 2">
    <name type="scientific">Marinifilum breve</name>
    <dbReference type="NCBI Taxonomy" id="2184082"/>
    <lineage>
        <taxon>Bacteria</taxon>
        <taxon>Pseudomonadati</taxon>
        <taxon>Bacteroidota</taxon>
        <taxon>Bacteroidia</taxon>
        <taxon>Marinilabiliales</taxon>
        <taxon>Marinifilaceae</taxon>
    </lineage>
</organism>
<protein>
    <recommendedName>
        <fullName evidence="3">Polysaccharide deacetylase</fullName>
    </recommendedName>
</protein>
<evidence type="ECO:0008006" key="3">
    <source>
        <dbReference type="Google" id="ProtNLM"/>
    </source>
</evidence>
<accession>A0A2V3ZZS4</accession>
<dbReference type="GO" id="GO:0005975">
    <property type="term" value="P:carbohydrate metabolic process"/>
    <property type="evidence" value="ECO:0007669"/>
    <property type="project" value="InterPro"/>
</dbReference>
<dbReference type="Proteomes" id="UP000248079">
    <property type="component" value="Unassembled WGS sequence"/>
</dbReference>
<dbReference type="RefSeq" id="WP_110359759.1">
    <property type="nucleotide sequence ID" value="NZ_QFLI01000002.1"/>
</dbReference>
<dbReference type="OrthoDB" id="1016932at2"/>
<gene>
    <name evidence="1" type="ORF">DF185_05635</name>
</gene>